<dbReference type="CDD" id="cd18809">
    <property type="entry name" value="SF1_C_RecD"/>
    <property type="match status" value="1"/>
</dbReference>
<dbReference type="InterPro" id="IPR049163">
    <property type="entry name" value="Pif1-like_2B_dom"/>
</dbReference>
<dbReference type="PANTHER" id="PTHR10492:SF100">
    <property type="entry name" value="ATP-DEPENDENT DNA HELICASE"/>
    <property type="match status" value="1"/>
</dbReference>
<dbReference type="RefSeq" id="XP_027088667.1">
    <property type="nucleotide sequence ID" value="XM_027232866.1"/>
</dbReference>
<evidence type="ECO:0000259" key="1">
    <source>
        <dbReference type="Pfam" id="PF21530"/>
    </source>
</evidence>
<proteinExistence type="predicted"/>
<evidence type="ECO:0000313" key="3">
    <source>
        <dbReference type="RefSeq" id="XP_027088667.1"/>
    </source>
</evidence>
<dbReference type="SUPFAM" id="SSF52540">
    <property type="entry name" value="P-loop containing nucleoside triphosphate hydrolases"/>
    <property type="match status" value="1"/>
</dbReference>
<dbReference type="FunFam" id="3.40.50.300:FF:002884">
    <property type="entry name" value="ATP-dependent DNA helicase"/>
    <property type="match status" value="1"/>
</dbReference>
<evidence type="ECO:0000313" key="2">
    <source>
        <dbReference type="Proteomes" id="UP001652660"/>
    </source>
</evidence>
<dbReference type="PANTHER" id="PTHR10492">
    <property type="match status" value="1"/>
</dbReference>
<name>A0A6P6UFL6_COFAR</name>
<dbReference type="InterPro" id="IPR027417">
    <property type="entry name" value="P-loop_NTPase"/>
</dbReference>
<accession>A0A6P6UFL6</accession>
<dbReference type="GeneID" id="113710017"/>
<reference evidence="2" key="1">
    <citation type="journal article" date="2025" name="Foods">
        <title>Unveiling the Microbial Signatures of Arabica Coffee Cherries: Insights into Ripeness Specific Diversity, Functional Traits, and Implications for Quality and Safety.</title>
        <authorList>
            <consortium name="RefSeq"/>
            <person name="Tenea G.N."/>
            <person name="Cifuentes V."/>
            <person name="Reyes P."/>
            <person name="Cevallos-Vallejos M."/>
        </authorList>
    </citation>
    <scope>NUCLEOTIDE SEQUENCE [LARGE SCALE GENOMIC DNA]</scope>
</reference>
<dbReference type="Proteomes" id="UP001652660">
    <property type="component" value="Chromosome 9e"/>
</dbReference>
<gene>
    <name evidence="3" type="primary">LOC113710017</name>
</gene>
<organism evidence="2 3">
    <name type="scientific">Coffea arabica</name>
    <name type="common">Arabian coffee</name>
    <dbReference type="NCBI Taxonomy" id="13443"/>
    <lineage>
        <taxon>Eukaryota</taxon>
        <taxon>Viridiplantae</taxon>
        <taxon>Streptophyta</taxon>
        <taxon>Embryophyta</taxon>
        <taxon>Tracheophyta</taxon>
        <taxon>Spermatophyta</taxon>
        <taxon>Magnoliopsida</taxon>
        <taxon>eudicotyledons</taxon>
        <taxon>Gunneridae</taxon>
        <taxon>Pentapetalae</taxon>
        <taxon>asterids</taxon>
        <taxon>lamiids</taxon>
        <taxon>Gentianales</taxon>
        <taxon>Rubiaceae</taxon>
        <taxon>Ixoroideae</taxon>
        <taxon>Gardenieae complex</taxon>
        <taxon>Bertiereae - Coffeeae clade</taxon>
        <taxon>Coffeeae</taxon>
        <taxon>Coffea</taxon>
    </lineage>
</organism>
<keyword evidence="2" id="KW-1185">Reference proteome</keyword>
<reference evidence="3" key="2">
    <citation type="submission" date="2025-08" db="UniProtKB">
        <authorList>
            <consortium name="RefSeq"/>
        </authorList>
    </citation>
    <scope>IDENTIFICATION</scope>
    <source>
        <tissue evidence="3">Leaves</tissue>
    </source>
</reference>
<dbReference type="AlphaFoldDB" id="A0A6P6UFL6"/>
<feature type="domain" description="DNA helicase Pif1-like 2B" evidence="1">
    <location>
        <begin position="133"/>
        <end position="175"/>
    </location>
</feature>
<sequence>MTHKAGIEEVDKLFRDLMDSSEIFGSKVIVFGGDFRQRELQKIQLKENMRAKSDPNFTEYLLRIGNGTEPVIYDENVEIPAKMLIRYTIEEKSLTALINTVYPDFSIFVGRDSFDYISRDTCLDPSQQAILEDFINNLMPNGLPPHRLILKQNTPIMLLRNIDPPEGLCNGTRLLCRSLKSNVIDAIISSGEFSGKQVFLHRICFRVEDDPNYPISFERIQFPVRLCFAMTINKAQGQTLDFVGIYLREPVFSHGQLYVAISRAKNNNSSKILIRPPIHDITLDNLTANIVYQEVLHLANA</sequence>
<dbReference type="OrthoDB" id="1302464at2759"/>
<dbReference type="Pfam" id="PF21530">
    <property type="entry name" value="Pif1_2B_dom"/>
    <property type="match status" value="1"/>
</dbReference>
<dbReference type="Gene3D" id="3.40.50.300">
    <property type="entry name" value="P-loop containing nucleotide triphosphate hydrolases"/>
    <property type="match status" value="1"/>
</dbReference>
<protein>
    <recommendedName>
        <fullName evidence="1">DNA helicase Pif1-like 2B domain-containing protein</fullName>
    </recommendedName>
</protein>